<proteinExistence type="predicted"/>
<evidence type="ECO:0000313" key="1">
    <source>
        <dbReference type="EMBL" id="EXB55745.1"/>
    </source>
</evidence>
<protein>
    <submittedName>
        <fullName evidence="1">Uncharacterized protein</fullName>
    </submittedName>
</protein>
<dbReference type="EMBL" id="KE344264">
    <property type="protein sequence ID" value="EXB55745.1"/>
    <property type="molecule type" value="Genomic_DNA"/>
</dbReference>
<dbReference type="Proteomes" id="UP000030645">
    <property type="component" value="Unassembled WGS sequence"/>
</dbReference>
<dbReference type="PANTHER" id="PTHR32487:SF13">
    <property type="entry name" value="LOW QUALITY PROTEIN: IRIDOID SYNTHASE-LIKE"/>
    <property type="match status" value="1"/>
</dbReference>
<keyword evidence="2" id="KW-1185">Reference proteome</keyword>
<reference evidence="2" key="1">
    <citation type="submission" date="2013-01" db="EMBL/GenBank/DDBJ databases">
        <title>Draft Genome Sequence of a Mulberry Tree, Morus notabilis C.K. Schneid.</title>
        <authorList>
            <person name="He N."/>
            <person name="Zhao S."/>
        </authorList>
    </citation>
    <scope>NUCLEOTIDE SEQUENCE</scope>
</reference>
<dbReference type="Gene3D" id="3.40.50.720">
    <property type="entry name" value="NAD(P)-binding Rossmann-like Domain"/>
    <property type="match status" value="1"/>
</dbReference>
<sequence length="163" mass="18768">MIDYRSFMCTPEEDRIFEDLARLPYPNFYYALEDLVASHAPKVTYSIHRPSSQRVLEECVQRAAEHCGLRCNLPGRGAEVSFPSTHHTWEHFCDASDARVLAEQHIWAAVTAQPKNEAFNCSNGDVFMSNVLSQVFDVEFVPFDEKDEFDLVEMMKDKGKVWN</sequence>
<dbReference type="STRING" id="981085.W9QW75"/>
<evidence type="ECO:0000313" key="2">
    <source>
        <dbReference type="Proteomes" id="UP000030645"/>
    </source>
</evidence>
<dbReference type="PANTHER" id="PTHR32487">
    <property type="entry name" value="3-OXO-DELTA(4,5)-STEROID 5-BETA-REDUCTASE"/>
    <property type="match status" value="1"/>
</dbReference>
<accession>W9QW75</accession>
<organism evidence="1 2">
    <name type="scientific">Morus notabilis</name>
    <dbReference type="NCBI Taxonomy" id="981085"/>
    <lineage>
        <taxon>Eukaryota</taxon>
        <taxon>Viridiplantae</taxon>
        <taxon>Streptophyta</taxon>
        <taxon>Embryophyta</taxon>
        <taxon>Tracheophyta</taxon>
        <taxon>Spermatophyta</taxon>
        <taxon>Magnoliopsida</taxon>
        <taxon>eudicotyledons</taxon>
        <taxon>Gunneridae</taxon>
        <taxon>Pentapetalae</taxon>
        <taxon>rosids</taxon>
        <taxon>fabids</taxon>
        <taxon>Rosales</taxon>
        <taxon>Moraceae</taxon>
        <taxon>Moreae</taxon>
        <taxon>Morus</taxon>
    </lineage>
</organism>
<dbReference type="eggNOG" id="ENOG502QSTH">
    <property type="taxonomic scope" value="Eukaryota"/>
</dbReference>
<gene>
    <name evidence="1" type="ORF">L484_007741</name>
</gene>
<name>W9QW75_9ROSA</name>
<dbReference type="AlphaFoldDB" id="W9QW75"/>